<name>A0AAW1Q9H2_9CHLO</name>
<evidence type="ECO:0000256" key="1">
    <source>
        <dbReference type="SAM" id="MobiDB-lite"/>
    </source>
</evidence>
<reference evidence="2 3" key="1">
    <citation type="journal article" date="2024" name="Nat. Commun.">
        <title>Phylogenomics reveals the evolutionary origins of lichenization in chlorophyte algae.</title>
        <authorList>
            <person name="Puginier C."/>
            <person name="Libourel C."/>
            <person name="Otte J."/>
            <person name="Skaloud P."/>
            <person name="Haon M."/>
            <person name="Grisel S."/>
            <person name="Petersen M."/>
            <person name="Berrin J.G."/>
            <person name="Delaux P.M."/>
            <person name="Dal Grande F."/>
            <person name="Keller J."/>
        </authorList>
    </citation>
    <scope>NUCLEOTIDE SEQUENCE [LARGE SCALE GENOMIC DNA]</scope>
    <source>
        <strain evidence="2 3">SAG 2145</strain>
    </source>
</reference>
<dbReference type="AlphaFoldDB" id="A0AAW1Q9H2"/>
<organism evidence="2 3">
    <name type="scientific">Apatococcus lobatus</name>
    <dbReference type="NCBI Taxonomy" id="904363"/>
    <lineage>
        <taxon>Eukaryota</taxon>
        <taxon>Viridiplantae</taxon>
        <taxon>Chlorophyta</taxon>
        <taxon>core chlorophytes</taxon>
        <taxon>Trebouxiophyceae</taxon>
        <taxon>Chlorellales</taxon>
        <taxon>Chlorellaceae</taxon>
        <taxon>Apatococcus</taxon>
    </lineage>
</organism>
<keyword evidence="3" id="KW-1185">Reference proteome</keyword>
<sequence>MAASYSAALQPNPGQNNPQPGTGAKAMYGYHQGSYALHPDGAPPAQPRQPVQSAAAFQGLAPVRMECQDTGGSSGIVRLTEAMRFCCCVCMVRLLQRCS</sequence>
<accession>A0AAW1Q9H2</accession>
<gene>
    <name evidence="2" type="ORF">WJX74_010590</name>
</gene>
<dbReference type="Proteomes" id="UP001438707">
    <property type="component" value="Unassembled WGS sequence"/>
</dbReference>
<protein>
    <submittedName>
        <fullName evidence="2">Uncharacterized protein</fullName>
    </submittedName>
</protein>
<feature type="region of interest" description="Disordered" evidence="1">
    <location>
        <begin position="1"/>
        <end position="26"/>
    </location>
</feature>
<feature type="compositionally biased region" description="Low complexity" evidence="1">
    <location>
        <begin position="10"/>
        <end position="23"/>
    </location>
</feature>
<evidence type="ECO:0000313" key="3">
    <source>
        <dbReference type="Proteomes" id="UP001438707"/>
    </source>
</evidence>
<proteinExistence type="predicted"/>
<comment type="caution">
    <text evidence="2">The sequence shown here is derived from an EMBL/GenBank/DDBJ whole genome shotgun (WGS) entry which is preliminary data.</text>
</comment>
<dbReference type="EMBL" id="JALJOS010000058">
    <property type="protein sequence ID" value="KAK9818661.1"/>
    <property type="molecule type" value="Genomic_DNA"/>
</dbReference>
<evidence type="ECO:0000313" key="2">
    <source>
        <dbReference type="EMBL" id="KAK9818661.1"/>
    </source>
</evidence>